<feature type="region of interest" description="Disordered" evidence="1">
    <location>
        <begin position="59"/>
        <end position="85"/>
    </location>
</feature>
<dbReference type="KEGG" id="kdj:28969086"/>
<organism evidence="2 3">
    <name type="scientific">Kwoniella dejecticola CBS 10117</name>
    <dbReference type="NCBI Taxonomy" id="1296121"/>
    <lineage>
        <taxon>Eukaryota</taxon>
        <taxon>Fungi</taxon>
        <taxon>Dikarya</taxon>
        <taxon>Basidiomycota</taxon>
        <taxon>Agaricomycotina</taxon>
        <taxon>Tremellomycetes</taxon>
        <taxon>Tremellales</taxon>
        <taxon>Cryptococcaceae</taxon>
        <taxon>Kwoniella</taxon>
    </lineage>
</organism>
<evidence type="ECO:0000313" key="2">
    <source>
        <dbReference type="EMBL" id="WWC62571.1"/>
    </source>
</evidence>
<evidence type="ECO:0000256" key="1">
    <source>
        <dbReference type="SAM" id="MobiDB-lite"/>
    </source>
</evidence>
<reference evidence="2" key="2">
    <citation type="submission" date="2024-02" db="EMBL/GenBank/DDBJ databases">
        <title>Comparative genomics of Cryptococcus and Kwoniella reveals pathogenesis evolution and contrasting modes of karyotype evolution via chromosome fusion or intercentromeric recombination.</title>
        <authorList>
            <person name="Coelho M.A."/>
            <person name="David-Palma M."/>
            <person name="Shea T."/>
            <person name="Bowers K."/>
            <person name="McGinley-Smith S."/>
            <person name="Mohammad A.W."/>
            <person name="Gnirke A."/>
            <person name="Yurkov A.M."/>
            <person name="Nowrousian M."/>
            <person name="Sun S."/>
            <person name="Cuomo C.A."/>
            <person name="Heitman J."/>
        </authorList>
    </citation>
    <scope>NUCLEOTIDE SEQUENCE</scope>
    <source>
        <strain evidence="2">CBS 10117</strain>
    </source>
</reference>
<evidence type="ECO:0000313" key="3">
    <source>
        <dbReference type="Proteomes" id="UP000078595"/>
    </source>
</evidence>
<dbReference type="AlphaFoldDB" id="A0AAJ8MHN6"/>
<dbReference type="RefSeq" id="XP_065825176.1">
    <property type="nucleotide sequence ID" value="XM_065969104.1"/>
</dbReference>
<protein>
    <submittedName>
        <fullName evidence="2">Uncharacterized protein</fullName>
    </submittedName>
</protein>
<dbReference type="Proteomes" id="UP000078595">
    <property type="component" value="Chromosome 6"/>
</dbReference>
<feature type="compositionally biased region" description="Gly residues" evidence="1">
    <location>
        <begin position="68"/>
        <end position="85"/>
    </location>
</feature>
<accession>A0AAJ8MHN6</accession>
<dbReference type="GeneID" id="28969086"/>
<reference evidence="2" key="1">
    <citation type="submission" date="2013-07" db="EMBL/GenBank/DDBJ databases">
        <authorList>
            <consortium name="The Broad Institute Genome Sequencing Platform"/>
            <person name="Cuomo C."/>
            <person name="Litvintseva A."/>
            <person name="Chen Y."/>
            <person name="Heitman J."/>
            <person name="Sun S."/>
            <person name="Springer D."/>
            <person name="Dromer F."/>
            <person name="Young S.K."/>
            <person name="Zeng Q."/>
            <person name="Gargeya S."/>
            <person name="Fitzgerald M."/>
            <person name="Abouelleil A."/>
            <person name="Alvarado L."/>
            <person name="Berlin A.M."/>
            <person name="Chapman S.B."/>
            <person name="Dewar J."/>
            <person name="Goldberg J."/>
            <person name="Griggs A."/>
            <person name="Gujja S."/>
            <person name="Hansen M."/>
            <person name="Howarth C."/>
            <person name="Imamovic A."/>
            <person name="Larimer J."/>
            <person name="McCowan C."/>
            <person name="Murphy C."/>
            <person name="Pearson M."/>
            <person name="Priest M."/>
            <person name="Roberts A."/>
            <person name="Saif S."/>
            <person name="Shea T."/>
            <person name="Sykes S."/>
            <person name="Wortman J."/>
            <person name="Nusbaum C."/>
            <person name="Birren B."/>
        </authorList>
    </citation>
    <scope>NUCLEOTIDE SEQUENCE</scope>
    <source>
        <strain evidence="2">CBS 10117</strain>
    </source>
</reference>
<keyword evidence="3" id="KW-1185">Reference proteome</keyword>
<dbReference type="EMBL" id="CP144535">
    <property type="protein sequence ID" value="WWC62571.1"/>
    <property type="molecule type" value="Genomic_DNA"/>
</dbReference>
<name>A0AAJ8MHN6_9TREE</name>
<sequence>MTLIDLFQKLKHGSAYPLGKKDTHNSQDALRLRGGCISSRGFASLTQTLVFCWQIDGTTKKRRRRGRGSGAGGGCGGGGCGGGGG</sequence>
<proteinExistence type="predicted"/>
<gene>
    <name evidence="2" type="ORF">I303_105167</name>
</gene>